<gene>
    <name evidence="6" type="ORF">BN85301270</name>
</gene>
<accession>U4KQU0</accession>
<dbReference type="KEGG" id="abra:BN85301270"/>
<dbReference type="Proteomes" id="UP000032737">
    <property type="component" value="Chromosome"/>
</dbReference>
<dbReference type="STRING" id="61635.BN85301270"/>
<dbReference type="RefSeq" id="WP_030004016.1">
    <property type="nucleotide sequence ID" value="NC_022549.1"/>
</dbReference>
<organism evidence="6 7">
    <name type="scientific">Acholeplasma brassicae</name>
    <dbReference type="NCBI Taxonomy" id="61635"/>
    <lineage>
        <taxon>Bacteria</taxon>
        <taxon>Bacillati</taxon>
        <taxon>Mycoplasmatota</taxon>
        <taxon>Mollicutes</taxon>
        <taxon>Acholeplasmatales</taxon>
        <taxon>Acholeplasmataceae</taxon>
        <taxon>Acholeplasma</taxon>
    </lineage>
</organism>
<evidence type="ECO:0000313" key="6">
    <source>
        <dbReference type="EMBL" id="CCV65148.1"/>
    </source>
</evidence>
<name>U4KQU0_9MOLU</name>
<sequence>MRVAEVMLWGKRIGAVSISDESPYVYFKYDEAFLNSGIQLSPIMMPLSSEIFQFKNLPLKTFRGLPGLLSDSLPDKYGNQIINAWLESQNRSIDSFNIIERLCYVGKRGMGALEYVPNKQGGFNQVDEIEIAHLIKLSNDILNHKEGIEAKEADELKDILKVGTSAGGARAKAIIAYNETTGIIKSGQIDAGSGFTYWLLKLDGVNQQEETSFTRLEYAYYLMATDAKINMSESRLLEKDGLYHFMTKRFDRIVNSNGLMEKIHMQTLGAIAHVDYDEPGLMSYERVTDIMYMMGIRLSENKQFFRRMVFNVMARNQDDHVKNISFLMDKNGKWTLSPAYDITYAYNPEGKWTSRHQMTINNKDYDFTIDDLLKCGKHMKIKPEESMIIINEVLSSIKKWAFFSEQAHVTPALSKFVESQFVLIK</sequence>
<dbReference type="GO" id="GO:0005829">
    <property type="term" value="C:cytosol"/>
    <property type="evidence" value="ECO:0007669"/>
    <property type="project" value="TreeGrafter"/>
</dbReference>
<comment type="similarity">
    <text evidence="1">Belongs to the HipA Ser/Thr kinase family.</text>
</comment>
<keyword evidence="3" id="KW-0418">Kinase</keyword>
<keyword evidence="7" id="KW-1185">Reference proteome</keyword>
<evidence type="ECO:0000256" key="2">
    <source>
        <dbReference type="ARBA" id="ARBA00022679"/>
    </source>
</evidence>
<dbReference type="OrthoDB" id="9805913at2"/>
<reference evidence="6 7" key="1">
    <citation type="journal article" date="2013" name="J. Mol. Microbiol. Biotechnol.">
        <title>Analysis of the Complete Genomes of Acholeplasma brassicae , A. palmae and A. laidlawii and Their Comparison to the Obligate Parasites from ' Candidatus Phytoplasma'.</title>
        <authorList>
            <person name="Kube M."/>
            <person name="Siewert C."/>
            <person name="Migdoll A.M."/>
            <person name="Duduk B."/>
            <person name="Holz S."/>
            <person name="Rabus R."/>
            <person name="Seemuller E."/>
            <person name="Mitrovic J."/>
            <person name="Muller I."/>
            <person name="Buttner C."/>
            <person name="Reinhardt R."/>
        </authorList>
    </citation>
    <scope>NUCLEOTIDE SEQUENCE [LARGE SCALE GENOMIC DNA]</scope>
    <source>
        <strain evidence="7">0502</strain>
    </source>
</reference>
<proteinExistence type="inferred from homology"/>
<dbReference type="PANTHER" id="PTHR37419">
    <property type="entry name" value="SERINE/THREONINE-PROTEIN KINASE TOXIN HIPA"/>
    <property type="match status" value="1"/>
</dbReference>
<protein>
    <submittedName>
        <fullName evidence="6">HipA domain protein (Uncharacterized protein related to capsule biosynthesis enzymes)</fullName>
    </submittedName>
</protein>
<evidence type="ECO:0000259" key="4">
    <source>
        <dbReference type="Pfam" id="PF07804"/>
    </source>
</evidence>
<dbReference type="AlphaFoldDB" id="U4KQU0"/>
<evidence type="ECO:0000256" key="3">
    <source>
        <dbReference type="ARBA" id="ARBA00022777"/>
    </source>
</evidence>
<dbReference type="InterPro" id="IPR052028">
    <property type="entry name" value="HipA_Ser/Thr_kinase"/>
</dbReference>
<feature type="domain" description="HipA N-terminal subdomain 1" evidence="5">
    <location>
        <begin position="5"/>
        <end position="115"/>
    </location>
</feature>
<dbReference type="EMBL" id="FO681348">
    <property type="protein sequence ID" value="CCV65148.1"/>
    <property type="molecule type" value="Genomic_DNA"/>
</dbReference>
<evidence type="ECO:0000256" key="1">
    <source>
        <dbReference type="ARBA" id="ARBA00010164"/>
    </source>
</evidence>
<dbReference type="Pfam" id="PF07804">
    <property type="entry name" value="HipA_C"/>
    <property type="match status" value="1"/>
</dbReference>
<evidence type="ECO:0000259" key="5">
    <source>
        <dbReference type="Pfam" id="PF13657"/>
    </source>
</evidence>
<keyword evidence="2" id="KW-0808">Transferase</keyword>
<dbReference type="GO" id="GO:0004674">
    <property type="term" value="F:protein serine/threonine kinase activity"/>
    <property type="evidence" value="ECO:0007669"/>
    <property type="project" value="TreeGrafter"/>
</dbReference>
<dbReference type="InterPro" id="IPR012893">
    <property type="entry name" value="HipA-like_C"/>
</dbReference>
<dbReference type="Gene3D" id="1.10.1070.20">
    <property type="match status" value="1"/>
</dbReference>
<dbReference type="InterPro" id="IPR017508">
    <property type="entry name" value="HipA_N1"/>
</dbReference>
<evidence type="ECO:0000313" key="7">
    <source>
        <dbReference type="Proteomes" id="UP000032737"/>
    </source>
</evidence>
<dbReference type="HOGENOM" id="CLU_041102_1_0_14"/>
<dbReference type="Pfam" id="PF13657">
    <property type="entry name" value="Couple_hipA"/>
    <property type="match status" value="1"/>
</dbReference>
<dbReference type="PANTHER" id="PTHR37419:SF8">
    <property type="entry name" value="TOXIN YJJJ"/>
    <property type="match status" value="1"/>
</dbReference>
<feature type="domain" description="HipA-like C-terminal" evidence="4">
    <location>
        <begin position="164"/>
        <end position="399"/>
    </location>
</feature>